<keyword evidence="2" id="KW-1185">Reference proteome</keyword>
<evidence type="ECO:0008006" key="3">
    <source>
        <dbReference type="Google" id="ProtNLM"/>
    </source>
</evidence>
<dbReference type="EMBL" id="FNDQ01000002">
    <property type="protein sequence ID" value="SDH33081.1"/>
    <property type="molecule type" value="Genomic_DNA"/>
</dbReference>
<dbReference type="RefSeq" id="WP_090405086.1">
    <property type="nucleotide sequence ID" value="NZ_FNDQ01000002.1"/>
</dbReference>
<dbReference type="Proteomes" id="UP000243588">
    <property type="component" value="Unassembled WGS sequence"/>
</dbReference>
<dbReference type="STRING" id="702745.SAMN05421818_10288"/>
<name>A0A1G8BIV9_9FLAO</name>
<accession>A0A1G8BIV9</accession>
<dbReference type="InterPro" id="IPR048131">
    <property type="entry name" value="HAEPLYID-like"/>
</dbReference>
<dbReference type="AlphaFoldDB" id="A0A1G8BIV9"/>
<evidence type="ECO:0000313" key="2">
    <source>
        <dbReference type="Proteomes" id="UP000243588"/>
    </source>
</evidence>
<protein>
    <recommendedName>
        <fullName evidence="3">Phosphoribosylformylglycinamidine synthase</fullName>
    </recommendedName>
</protein>
<sequence>MRYYSKKLQVVLSVLFLLIGYVCIAQEAKDSLREEKKLLPKVEHAEPLFNDLMRDLGARKGEAEFNMGFGVADHKHYNEYFGFIEYEWAVANRLGVEVEIPFSFNSKEKGIGNQMIPNNRIEGIKLATQYTFLVNEKAQTSMAVAYIHEFEMNYLKKLDGDGKFFTGMRMNPILVVAKKFNNFNAMVFGGPVFENTFDTGETHVLGTINASLLYVLPNSKNFIGIENNIDFKQDRFQYVLHPQIKVALLHNLAVGFVTGIPLSSYKEMKMDFLTRIIWEP</sequence>
<reference evidence="2" key="1">
    <citation type="submission" date="2016-10" db="EMBL/GenBank/DDBJ databases">
        <authorList>
            <person name="Varghese N."/>
            <person name="Submissions S."/>
        </authorList>
    </citation>
    <scope>NUCLEOTIDE SEQUENCE [LARGE SCALE GENOMIC DNA]</scope>
    <source>
        <strain evidence="2">DSM 23313</strain>
    </source>
</reference>
<evidence type="ECO:0000313" key="1">
    <source>
        <dbReference type="EMBL" id="SDH33081.1"/>
    </source>
</evidence>
<organism evidence="1 2">
    <name type="scientific">Myroides phaeus</name>
    <dbReference type="NCBI Taxonomy" id="702745"/>
    <lineage>
        <taxon>Bacteria</taxon>
        <taxon>Pseudomonadati</taxon>
        <taxon>Bacteroidota</taxon>
        <taxon>Flavobacteriia</taxon>
        <taxon>Flavobacteriales</taxon>
        <taxon>Flavobacteriaceae</taxon>
        <taxon>Myroides</taxon>
    </lineage>
</organism>
<dbReference type="NCBIfam" id="NF041634">
    <property type="entry name" value="HAEPLYID"/>
    <property type="match status" value="1"/>
</dbReference>
<proteinExistence type="predicted"/>
<gene>
    <name evidence="1" type="ORF">SAMN05421818_10288</name>
</gene>